<keyword evidence="3 7" id="KW-0378">Hydrolase</keyword>
<keyword evidence="5 7" id="KW-0862">Zinc</keyword>
<comment type="function">
    <text evidence="7">Catalyzes the hydrolytic cleavage of the carbon-nitrogen bond in imidazolone-5-propanoate to yield N-formimidoyl-L-glutamate. It is the third step in the universal histidine degradation pathway.</text>
</comment>
<comment type="catalytic activity">
    <reaction evidence="7">
        <text>4-imidazolone-5-propanoate + H2O = N-formimidoyl-L-glutamate</text>
        <dbReference type="Rhea" id="RHEA:23660"/>
        <dbReference type="ChEBI" id="CHEBI:15377"/>
        <dbReference type="ChEBI" id="CHEBI:58928"/>
        <dbReference type="ChEBI" id="CHEBI:77893"/>
        <dbReference type="EC" id="3.5.2.7"/>
    </reaction>
</comment>
<protein>
    <recommendedName>
        <fullName evidence="1 7">Imidazolonepropionase</fullName>
        <ecNumber evidence="1 7">3.5.2.7</ecNumber>
    </recommendedName>
    <alternativeName>
        <fullName evidence="7">Imidazolone-5-propionate hydrolase</fullName>
    </alternativeName>
</protein>
<feature type="binding site" evidence="7">
    <location>
        <position position="82"/>
    </location>
    <ligand>
        <name>Fe(3+)</name>
        <dbReference type="ChEBI" id="CHEBI:29034"/>
    </ligand>
</feature>
<sequence>MSRLLIKNIKGLVQAGENLPRTVKGEEMKKLPVIENAFLAVENGKILSYGPMEDMLGIDDWRNLEIIDASGKYILPAFCDSHTHVVFAKSREEEFVDKINGLSYEEIAAKGGGILNSARVLGETDEEELYRSAWNRLDQVMYSGTGAIEIKSGYGLTPEAELKMLRVIKRLRENHPLTIKSTFLGAHAYPKELKENHPEYLRQIKEEMLPVIHEEGLADYIDAFCERGYFSVEELVEVMNAGKAYGLIPKIHVNQFSILGGVKAAVEHGALSVDHLEEISEEDIAVLKGSTCMPTVLPSCSFFLNIPFGKARMMLDNGLPLALATDFNPGTTPSGNMLFLWSLACIKLRLTPEEALNAMTINTAYAMGLSETHGTISEGKVANLIMTKEIPSLAYIPYSFGENTIDTVLINGKIM</sequence>
<evidence type="ECO:0000256" key="2">
    <source>
        <dbReference type="ARBA" id="ARBA00022723"/>
    </source>
</evidence>
<dbReference type="PANTHER" id="PTHR42752:SF1">
    <property type="entry name" value="IMIDAZOLONEPROPIONASE-RELATED"/>
    <property type="match status" value="1"/>
</dbReference>
<feature type="binding site" evidence="7">
    <location>
        <position position="187"/>
    </location>
    <ligand>
        <name>4-imidazolone-5-propanoate</name>
        <dbReference type="ChEBI" id="CHEBI:77893"/>
    </ligand>
</feature>
<feature type="binding site" evidence="7">
    <location>
        <position position="84"/>
    </location>
    <ligand>
        <name>Zn(2+)</name>
        <dbReference type="ChEBI" id="CHEBI:29105"/>
    </ligand>
</feature>
<comment type="similarity">
    <text evidence="7">Belongs to the metallo-dependent hydrolases superfamily. HutI family.</text>
</comment>
<dbReference type="SUPFAM" id="SSF51556">
    <property type="entry name" value="Metallo-dependent hydrolases"/>
    <property type="match status" value="1"/>
</dbReference>
<organism evidence="9 10">
    <name type="scientific">Wandonia haliotis</name>
    <dbReference type="NCBI Taxonomy" id="574963"/>
    <lineage>
        <taxon>Bacteria</taxon>
        <taxon>Pseudomonadati</taxon>
        <taxon>Bacteroidota</taxon>
        <taxon>Flavobacteriia</taxon>
        <taxon>Flavobacteriales</taxon>
        <taxon>Crocinitomicaceae</taxon>
        <taxon>Wandonia</taxon>
    </lineage>
</organism>
<dbReference type="PANTHER" id="PTHR42752">
    <property type="entry name" value="IMIDAZOLONEPROPIONASE"/>
    <property type="match status" value="1"/>
</dbReference>
<dbReference type="RefSeq" id="WP_343787967.1">
    <property type="nucleotide sequence ID" value="NZ_BAAAFH010000011.1"/>
</dbReference>
<evidence type="ECO:0000256" key="6">
    <source>
        <dbReference type="ARBA" id="ARBA00023004"/>
    </source>
</evidence>
<evidence type="ECO:0000313" key="10">
    <source>
        <dbReference type="Proteomes" id="UP001501126"/>
    </source>
</evidence>
<dbReference type="EC" id="3.5.2.7" evidence="1 7"/>
<dbReference type="EMBL" id="BAAAFH010000011">
    <property type="protein sequence ID" value="GAA0875959.1"/>
    <property type="molecule type" value="Genomic_DNA"/>
</dbReference>
<feature type="binding site" evidence="7">
    <location>
        <position position="330"/>
    </location>
    <ligand>
        <name>N-formimidoyl-L-glutamate</name>
        <dbReference type="ChEBI" id="CHEBI:58928"/>
    </ligand>
</feature>
<comment type="pathway">
    <text evidence="7">Amino-acid degradation; L-histidine degradation into L-glutamate; N-formimidoyl-L-glutamate from L-histidine: step 3/3.</text>
</comment>
<feature type="binding site" evidence="7">
    <location>
        <position position="331"/>
    </location>
    <ligand>
        <name>4-imidazolone-5-propanoate</name>
        <dbReference type="ChEBI" id="CHEBI:77893"/>
    </ligand>
</feature>
<feature type="binding site" evidence="7">
    <location>
        <position position="252"/>
    </location>
    <ligand>
        <name>Zn(2+)</name>
        <dbReference type="ChEBI" id="CHEBI:29105"/>
    </ligand>
</feature>
<evidence type="ECO:0000313" key="9">
    <source>
        <dbReference type="EMBL" id="GAA0875959.1"/>
    </source>
</evidence>
<dbReference type="Proteomes" id="UP001501126">
    <property type="component" value="Unassembled WGS sequence"/>
</dbReference>
<keyword evidence="7" id="KW-0963">Cytoplasm</keyword>
<comment type="cofactor">
    <cofactor evidence="7">
        <name>Zn(2+)</name>
        <dbReference type="ChEBI" id="CHEBI:29105"/>
    </cofactor>
    <cofactor evidence="7">
        <name>Fe(3+)</name>
        <dbReference type="ChEBI" id="CHEBI:29034"/>
    </cofactor>
    <text evidence="7">Binds 1 zinc or iron ion per subunit.</text>
</comment>
<dbReference type="HAMAP" id="MF_00372">
    <property type="entry name" value="HutI"/>
    <property type="match status" value="1"/>
</dbReference>
<keyword evidence="2 7" id="KW-0479">Metal-binding</keyword>
<evidence type="ECO:0000256" key="4">
    <source>
        <dbReference type="ARBA" id="ARBA00022808"/>
    </source>
</evidence>
<name>A0ABN1MSJ1_9FLAO</name>
<feature type="binding site" evidence="7">
    <location>
        <position position="154"/>
    </location>
    <ligand>
        <name>4-imidazolone-5-propanoate</name>
        <dbReference type="ChEBI" id="CHEBI:77893"/>
    </ligand>
</feature>
<feature type="binding site" evidence="7">
    <location>
        <position position="84"/>
    </location>
    <ligand>
        <name>Fe(3+)</name>
        <dbReference type="ChEBI" id="CHEBI:29034"/>
    </ligand>
</feature>
<keyword evidence="6 7" id="KW-0408">Iron</keyword>
<feature type="binding site" evidence="7">
    <location>
        <position position="326"/>
    </location>
    <ligand>
        <name>Fe(3+)</name>
        <dbReference type="ChEBI" id="CHEBI:29034"/>
    </ligand>
</feature>
<dbReference type="InterPro" id="IPR032466">
    <property type="entry name" value="Metal_Hydrolase"/>
</dbReference>
<dbReference type="Gene3D" id="2.30.40.10">
    <property type="entry name" value="Urease, subunit C, domain 1"/>
    <property type="match status" value="1"/>
</dbReference>
<feature type="binding site" evidence="7">
    <location>
        <position position="328"/>
    </location>
    <ligand>
        <name>N-formimidoyl-L-glutamate</name>
        <dbReference type="ChEBI" id="CHEBI:58928"/>
    </ligand>
</feature>
<evidence type="ECO:0000256" key="3">
    <source>
        <dbReference type="ARBA" id="ARBA00022801"/>
    </source>
</evidence>
<dbReference type="Gene3D" id="3.20.20.140">
    <property type="entry name" value="Metal-dependent hydrolases"/>
    <property type="match status" value="1"/>
</dbReference>
<feature type="binding site" evidence="7">
    <location>
        <position position="252"/>
    </location>
    <ligand>
        <name>Fe(3+)</name>
        <dbReference type="ChEBI" id="CHEBI:29034"/>
    </ligand>
</feature>
<feature type="domain" description="Amidohydrolase-related" evidence="8">
    <location>
        <begin position="73"/>
        <end position="415"/>
    </location>
</feature>
<reference evidence="9 10" key="1">
    <citation type="journal article" date="2019" name="Int. J. Syst. Evol. Microbiol.">
        <title>The Global Catalogue of Microorganisms (GCM) 10K type strain sequencing project: providing services to taxonomists for standard genome sequencing and annotation.</title>
        <authorList>
            <consortium name="The Broad Institute Genomics Platform"/>
            <consortium name="The Broad Institute Genome Sequencing Center for Infectious Disease"/>
            <person name="Wu L."/>
            <person name="Ma J."/>
        </authorList>
    </citation>
    <scope>NUCLEOTIDE SEQUENCE [LARGE SCALE GENOMIC DNA]</scope>
    <source>
        <strain evidence="9 10">JCM 16083</strain>
    </source>
</reference>
<accession>A0ABN1MSJ1</accession>
<feature type="binding site" evidence="7">
    <location>
        <position position="154"/>
    </location>
    <ligand>
        <name>N-formimidoyl-L-glutamate</name>
        <dbReference type="ChEBI" id="CHEBI:58928"/>
    </ligand>
</feature>
<dbReference type="NCBIfam" id="TIGR01224">
    <property type="entry name" value="hutI"/>
    <property type="match status" value="1"/>
</dbReference>
<dbReference type="InterPro" id="IPR005920">
    <property type="entry name" value="HutI"/>
</dbReference>
<gene>
    <name evidence="7 9" type="primary">hutI</name>
    <name evidence="9" type="ORF">GCM10009118_23680</name>
</gene>
<comment type="subcellular location">
    <subcellularLocation>
        <location evidence="7">Cytoplasm</location>
    </subcellularLocation>
</comment>
<dbReference type="InterPro" id="IPR011059">
    <property type="entry name" value="Metal-dep_hydrolase_composite"/>
</dbReference>
<comment type="caution">
    <text evidence="9">The sequence shown here is derived from an EMBL/GenBank/DDBJ whole genome shotgun (WGS) entry which is preliminary data.</text>
</comment>
<evidence type="ECO:0000256" key="5">
    <source>
        <dbReference type="ARBA" id="ARBA00022833"/>
    </source>
</evidence>
<feature type="binding site" evidence="7">
    <location>
        <position position="255"/>
    </location>
    <ligand>
        <name>4-imidazolone-5-propanoate</name>
        <dbReference type="ChEBI" id="CHEBI:77893"/>
    </ligand>
</feature>
<feature type="binding site" evidence="7">
    <location>
        <position position="326"/>
    </location>
    <ligand>
        <name>Zn(2+)</name>
        <dbReference type="ChEBI" id="CHEBI:29105"/>
    </ligand>
</feature>
<dbReference type="InterPro" id="IPR006680">
    <property type="entry name" value="Amidohydro-rel"/>
</dbReference>
<keyword evidence="10" id="KW-1185">Reference proteome</keyword>
<feature type="binding site" evidence="7">
    <location>
        <position position="82"/>
    </location>
    <ligand>
        <name>Zn(2+)</name>
        <dbReference type="ChEBI" id="CHEBI:29105"/>
    </ligand>
</feature>
<feature type="binding site" evidence="7">
    <location>
        <position position="91"/>
    </location>
    <ligand>
        <name>4-imidazolone-5-propanoate</name>
        <dbReference type="ChEBI" id="CHEBI:77893"/>
    </ligand>
</feature>
<evidence type="ECO:0000259" key="8">
    <source>
        <dbReference type="Pfam" id="PF01979"/>
    </source>
</evidence>
<dbReference type="SUPFAM" id="SSF51338">
    <property type="entry name" value="Composite domain of metallo-dependent hydrolases"/>
    <property type="match status" value="1"/>
</dbReference>
<dbReference type="Pfam" id="PF01979">
    <property type="entry name" value="Amidohydro_1"/>
    <property type="match status" value="1"/>
</dbReference>
<keyword evidence="4 7" id="KW-0369">Histidine metabolism</keyword>
<evidence type="ECO:0000256" key="7">
    <source>
        <dbReference type="HAMAP-Rule" id="MF_00372"/>
    </source>
</evidence>
<proteinExistence type="inferred from homology"/>
<evidence type="ECO:0000256" key="1">
    <source>
        <dbReference type="ARBA" id="ARBA00012864"/>
    </source>
</evidence>